<dbReference type="EMBL" id="JARKHS020018976">
    <property type="protein sequence ID" value="KAK8772006.1"/>
    <property type="molecule type" value="Genomic_DNA"/>
</dbReference>
<evidence type="ECO:0000256" key="1">
    <source>
        <dbReference type="SAM" id="MobiDB-lite"/>
    </source>
</evidence>
<organism evidence="2 3">
    <name type="scientific">Amblyomma americanum</name>
    <name type="common">Lone star tick</name>
    <dbReference type="NCBI Taxonomy" id="6943"/>
    <lineage>
        <taxon>Eukaryota</taxon>
        <taxon>Metazoa</taxon>
        <taxon>Ecdysozoa</taxon>
        <taxon>Arthropoda</taxon>
        <taxon>Chelicerata</taxon>
        <taxon>Arachnida</taxon>
        <taxon>Acari</taxon>
        <taxon>Parasitiformes</taxon>
        <taxon>Ixodida</taxon>
        <taxon>Ixodoidea</taxon>
        <taxon>Ixodidae</taxon>
        <taxon>Amblyomminae</taxon>
        <taxon>Amblyomma</taxon>
    </lineage>
</organism>
<reference evidence="2 3" key="1">
    <citation type="journal article" date="2023" name="Arcadia Sci">
        <title>De novo assembly of a long-read Amblyomma americanum tick genome.</title>
        <authorList>
            <person name="Chou S."/>
            <person name="Poskanzer K.E."/>
            <person name="Rollins M."/>
            <person name="Thuy-Boun P.S."/>
        </authorList>
    </citation>
    <scope>NUCLEOTIDE SEQUENCE [LARGE SCALE GENOMIC DNA]</scope>
    <source>
        <strain evidence="2">F_SG_1</strain>
        <tissue evidence="2">Salivary glands</tissue>
    </source>
</reference>
<feature type="non-terminal residue" evidence="2">
    <location>
        <position position="1"/>
    </location>
</feature>
<keyword evidence="3" id="KW-1185">Reference proteome</keyword>
<sequence length="76" mass="8211">FFIPAPKRTYLRRGESRDGASAEISPARADSTNAVDVQPIGDDSTHHSELSLPSVRLLHGSSSTGSFTSNSRRNQL</sequence>
<accession>A0AAQ4EBA1</accession>
<comment type="caution">
    <text evidence="2">The sequence shown here is derived from an EMBL/GenBank/DDBJ whole genome shotgun (WGS) entry which is preliminary data.</text>
</comment>
<dbReference type="Proteomes" id="UP001321473">
    <property type="component" value="Unassembled WGS sequence"/>
</dbReference>
<feature type="region of interest" description="Disordered" evidence="1">
    <location>
        <begin position="1"/>
        <end position="76"/>
    </location>
</feature>
<evidence type="ECO:0000313" key="2">
    <source>
        <dbReference type="EMBL" id="KAK8772006.1"/>
    </source>
</evidence>
<evidence type="ECO:0000313" key="3">
    <source>
        <dbReference type="Proteomes" id="UP001321473"/>
    </source>
</evidence>
<proteinExistence type="predicted"/>
<dbReference type="AlphaFoldDB" id="A0AAQ4EBA1"/>
<gene>
    <name evidence="2" type="ORF">V5799_024750</name>
</gene>
<feature type="compositionally biased region" description="Low complexity" evidence="1">
    <location>
        <begin position="60"/>
        <end position="76"/>
    </location>
</feature>
<protein>
    <submittedName>
        <fullName evidence="2">Uncharacterized protein</fullName>
    </submittedName>
</protein>
<name>A0AAQ4EBA1_AMBAM</name>